<keyword evidence="3" id="KW-1185">Reference proteome</keyword>
<dbReference type="Pfam" id="PF17899">
    <property type="entry name" value="Peptidase_M61_N"/>
    <property type="match status" value="1"/>
</dbReference>
<dbReference type="GO" id="GO:0008237">
    <property type="term" value="F:metallopeptidase activity"/>
    <property type="evidence" value="ECO:0007669"/>
    <property type="project" value="UniProtKB-KW"/>
</dbReference>
<comment type="caution">
    <text evidence="2">The sequence shown here is derived from an EMBL/GenBank/DDBJ whole genome shotgun (WGS) entry which is preliminary data.</text>
</comment>
<reference evidence="2 3" key="1">
    <citation type="submission" date="2019-03" db="EMBL/GenBank/DDBJ databases">
        <title>Genomic Encyclopedia of Type Strains, Phase IV (KMG-IV): sequencing the most valuable type-strain genomes for metagenomic binning, comparative biology and taxonomic classification.</title>
        <authorList>
            <person name="Goeker M."/>
        </authorList>
    </citation>
    <scope>NUCLEOTIDE SEQUENCE [LARGE SCALE GENOMIC DNA]</scope>
    <source>
        <strain evidence="2 3">DSM 16326</strain>
    </source>
</reference>
<dbReference type="SUPFAM" id="SSF55486">
    <property type="entry name" value="Metalloproteases ('zincins'), catalytic domain"/>
    <property type="match status" value="1"/>
</dbReference>
<keyword evidence="2" id="KW-0378">Hydrolase</keyword>
<dbReference type="GO" id="GO:0006508">
    <property type="term" value="P:proteolysis"/>
    <property type="evidence" value="ECO:0007669"/>
    <property type="project" value="UniProtKB-KW"/>
</dbReference>
<gene>
    <name evidence="2" type="ORF">EDC23_1154</name>
</gene>
<dbReference type="RefSeq" id="WP_208321291.1">
    <property type="nucleotide sequence ID" value="NZ_SOQX01000002.1"/>
</dbReference>
<dbReference type="Gene3D" id="1.10.390.10">
    <property type="entry name" value="Neutral Protease Domain 2"/>
    <property type="match status" value="1"/>
</dbReference>
<dbReference type="InterPro" id="IPR040756">
    <property type="entry name" value="Peptidase_M61_N"/>
</dbReference>
<dbReference type="Pfam" id="PF13180">
    <property type="entry name" value="PDZ_2"/>
    <property type="match status" value="1"/>
</dbReference>
<dbReference type="InterPro" id="IPR027268">
    <property type="entry name" value="Peptidase_M4/M1_CTD_sf"/>
</dbReference>
<dbReference type="PROSITE" id="PS50106">
    <property type="entry name" value="PDZ"/>
    <property type="match status" value="1"/>
</dbReference>
<dbReference type="Gene3D" id="2.30.42.10">
    <property type="match status" value="1"/>
</dbReference>
<dbReference type="Proteomes" id="UP000294914">
    <property type="component" value="Unassembled WGS sequence"/>
</dbReference>
<protein>
    <submittedName>
        <fullName evidence="2">Putative metalloprotease with PDZ domain</fullName>
    </submittedName>
</protein>
<evidence type="ECO:0000313" key="2">
    <source>
        <dbReference type="EMBL" id="TDY02773.1"/>
    </source>
</evidence>
<proteinExistence type="predicted"/>
<dbReference type="InterPro" id="IPR007963">
    <property type="entry name" value="Peptidase_M61_catalytic"/>
</dbReference>
<dbReference type="EMBL" id="SOQX01000002">
    <property type="protein sequence ID" value="TDY02773.1"/>
    <property type="molecule type" value="Genomic_DNA"/>
</dbReference>
<dbReference type="SUPFAM" id="SSF50156">
    <property type="entry name" value="PDZ domain-like"/>
    <property type="match status" value="1"/>
</dbReference>
<keyword evidence="2" id="KW-0482">Metalloprotease</keyword>
<dbReference type="SMART" id="SM00228">
    <property type="entry name" value="PDZ"/>
    <property type="match status" value="1"/>
</dbReference>
<evidence type="ECO:0000313" key="3">
    <source>
        <dbReference type="Proteomes" id="UP000294914"/>
    </source>
</evidence>
<organism evidence="2 3">
    <name type="scientific">Thiohalophilus thiocyanatoxydans</name>
    <dbReference type="NCBI Taxonomy" id="381308"/>
    <lineage>
        <taxon>Bacteria</taxon>
        <taxon>Pseudomonadati</taxon>
        <taxon>Pseudomonadota</taxon>
        <taxon>Gammaproteobacteria</taxon>
        <taxon>Thiohalomonadales</taxon>
        <taxon>Thiohalophilaceae</taxon>
        <taxon>Thiohalophilus</taxon>
    </lineage>
</organism>
<dbReference type="InterPro" id="IPR036034">
    <property type="entry name" value="PDZ_sf"/>
</dbReference>
<feature type="domain" description="PDZ" evidence="1">
    <location>
        <begin position="490"/>
        <end position="542"/>
    </location>
</feature>
<dbReference type="InterPro" id="IPR001478">
    <property type="entry name" value="PDZ"/>
</dbReference>
<dbReference type="PIRSF" id="PIRSF016493">
    <property type="entry name" value="Glycyl_aminpptds"/>
    <property type="match status" value="1"/>
</dbReference>
<accession>A0A4R8IZ93</accession>
<dbReference type="AlphaFoldDB" id="A0A4R8IZ93"/>
<keyword evidence="2" id="KW-0645">Protease</keyword>
<dbReference type="Pfam" id="PF05299">
    <property type="entry name" value="Peptidase_M61"/>
    <property type="match status" value="1"/>
</dbReference>
<sequence>MNQTYSIAYSIFPVSPEAHLFRVRCRVDQPDPDGQRLSMPNWIPGSYMIRDFARNIVWLNATDRNHNPVTVEKRDKARWQVAPCDGPLYIEYEVYAWDLSVRGAHLDTGHGYFNGTSVFIAVDGQSEQPCRVDIAPPAGTAYENWRLATTLPRLDAELYQFGSYLARDYDELIDHPVEMGQFDLASFEVAGTPHDIVITGKHRADLPRLCRDLEKICTTHVAMFGELPPMERYLFMVMAVGEGYGGLEHRSSTSLLCSREDLPQPGQETMTDNYRNFLGLCSHEYFHLWNIKRIKPAVFMPYDLSRETPTRQLWAFEGITSYYDDLALVRSALIEPQSYLQLLGQTVTRVWRGAGRFKQSVADSSFDAWNKFYKQDESAPNNIVSYYSKGALIALALDLTLRRVTDQQRSLDDLMRRLWQEYGKAGIGVPEGGIEQLAADIAGRDLSEFFSRYVYGTEDPPLQELFADLEIDFQLRPARNADDRGGEPAAEEISNRPQPWLGARIVDDNTGARLSHVFDNGPAQKAGLSAGDVIIAWDGIKVGKTSLEPRLENYPLDTPVTIHAFRRDELFETRLRLEPAPADTVYLTWQADASATQSSARANWLQLADEAASTKQAVNQ</sequence>
<evidence type="ECO:0000259" key="1">
    <source>
        <dbReference type="PROSITE" id="PS50106"/>
    </source>
</evidence>
<dbReference type="InterPro" id="IPR024191">
    <property type="entry name" value="Peptidase_M61"/>
</dbReference>
<name>A0A4R8IZ93_9GAMM</name>
<dbReference type="Gene3D" id="2.60.40.3650">
    <property type="match status" value="1"/>
</dbReference>